<proteinExistence type="predicted"/>
<dbReference type="STRING" id="211165.GCA_000317285_02760"/>
<protein>
    <submittedName>
        <fullName evidence="2">Uncharacterized protein</fullName>
    </submittedName>
</protein>
<sequence>MNNHKTWTFGVQVFFSAVVILLCVVQIGFQRDKDNLALYWGGLSSVLAYWLPSPTNSKEDEQLLVSNQYSLNQMSSNGMVKHSEASQETAAIKMTNE</sequence>
<dbReference type="AlphaFoldDB" id="A0A433N7D5"/>
<feature type="transmembrane region" description="Helical" evidence="1">
    <location>
        <begin position="6"/>
        <end position="29"/>
    </location>
</feature>
<keyword evidence="1" id="KW-0472">Membrane</keyword>
<evidence type="ECO:0000313" key="3">
    <source>
        <dbReference type="Proteomes" id="UP000268857"/>
    </source>
</evidence>
<name>A0A433N7D5_CHLFR</name>
<reference evidence="2 3" key="1">
    <citation type="journal article" date="2019" name="Genome Biol. Evol.">
        <title>Day and night: Metabolic profiles and evolutionary relationships of six axenic non-marine cyanobacteria.</title>
        <authorList>
            <person name="Will S.E."/>
            <person name="Henke P."/>
            <person name="Boedeker C."/>
            <person name="Huang S."/>
            <person name="Brinkmann H."/>
            <person name="Rohde M."/>
            <person name="Jarek M."/>
            <person name="Friedl T."/>
            <person name="Seufert S."/>
            <person name="Schumacher M."/>
            <person name="Overmann J."/>
            <person name="Neumann-Schaal M."/>
            <person name="Petersen J."/>
        </authorList>
    </citation>
    <scope>NUCLEOTIDE SEQUENCE [LARGE SCALE GENOMIC DNA]</scope>
    <source>
        <strain evidence="2 3">PCC 6912</strain>
    </source>
</reference>
<dbReference type="RefSeq" id="WP_016878417.1">
    <property type="nucleotide sequence ID" value="NZ_AJLN01000078.1"/>
</dbReference>
<dbReference type="Proteomes" id="UP000268857">
    <property type="component" value="Unassembled WGS sequence"/>
</dbReference>
<keyword evidence="1" id="KW-1133">Transmembrane helix</keyword>
<keyword evidence="1" id="KW-0812">Transmembrane</keyword>
<comment type="caution">
    <text evidence="2">The sequence shown here is derived from an EMBL/GenBank/DDBJ whole genome shotgun (WGS) entry which is preliminary data.</text>
</comment>
<keyword evidence="3" id="KW-1185">Reference proteome</keyword>
<evidence type="ECO:0000313" key="2">
    <source>
        <dbReference type="EMBL" id="RUR77520.1"/>
    </source>
</evidence>
<dbReference type="EMBL" id="RSCJ01000017">
    <property type="protein sequence ID" value="RUR77520.1"/>
    <property type="molecule type" value="Genomic_DNA"/>
</dbReference>
<dbReference type="OrthoDB" id="515212at2"/>
<gene>
    <name evidence="2" type="ORF">PCC6912_39110</name>
</gene>
<evidence type="ECO:0000256" key="1">
    <source>
        <dbReference type="SAM" id="Phobius"/>
    </source>
</evidence>
<accession>A0A433N7D5</accession>
<organism evidence="2 3">
    <name type="scientific">Chlorogloeopsis fritschii PCC 6912</name>
    <dbReference type="NCBI Taxonomy" id="211165"/>
    <lineage>
        <taxon>Bacteria</taxon>
        <taxon>Bacillati</taxon>
        <taxon>Cyanobacteriota</taxon>
        <taxon>Cyanophyceae</taxon>
        <taxon>Nostocales</taxon>
        <taxon>Chlorogloeopsidaceae</taxon>
        <taxon>Chlorogloeopsis</taxon>
    </lineage>
</organism>